<dbReference type="PANTHER" id="PTHR42828:SF3">
    <property type="entry name" value="THREONYLCARBAMOYL-AMP SYNTHASE"/>
    <property type="match status" value="1"/>
</dbReference>
<evidence type="ECO:0000313" key="3">
    <source>
        <dbReference type="Proteomes" id="UP000177515"/>
    </source>
</evidence>
<reference evidence="2 3" key="1">
    <citation type="submission" date="2016-10" db="EMBL/GenBank/DDBJ databases">
        <title>Complete genome sequences of three Cupriavidus strains isolated from various Malaysian environments.</title>
        <authorList>
            <person name="Abdullah A.A.-A."/>
            <person name="Shafie N.A.H."/>
            <person name="Lau N.S."/>
        </authorList>
    </citation>
    <scope>NUCLEOTIDE SEQUENCE [LARGE SCALE GENOMIC DNA]</scope>
    <source>
        <strain evidence="2 3">USMAA1020</strain>
    </source>
</reference>
<dbReference type="PROSITE" id="PS51163">
    <property type="entry name" value="YRDC"/>
    <property type="match status" value="1"/>
</dbReference>
<evidence type="ECO:0000313" key="2">
    <source>
        <dbReference type="EMBL" id="AOZ05778.1"/>
    </source>
</evidence>
<organism evidence="2 3">
    <name type="scientific">Cupriavidus malaysiensis</name>
    <dbReference type="NCBI Taxonomy" id="367825"/>
    <lineage>
        <taxon>Bacteria</taxon>
        <taxon>Pseudomonadati</taxon>
        <taxon>Pseudomonadota</taxon>
        <taxon>Betaproteobacteria</taxon>
        <taxon>Burkholderiales</taxon>
        <taxon>Burkholderiaceae</taxon>
        <taxon>Cupriavidus</taxon>
    </lineage>
</organism>
<feature type="domain" description="YrdC-like" evidence="1">
    <location>
        <begin position="14"/>
        <end position="200"/>
    </location>
</feature>
<protein>
    <submittedName>
        <fullName evidence="2">Threonylcarbamoyl-AMP synthase</fullName>
    </submittedName>
</protein>
<dbReference type="RefSeq" id="WP_071012155.1">
    <property type="nucleotide sequence ID" value="NZ_CP017754.1"/>
</dbReference>
<dbReference type="NCBIfam" id="TIGR00057">
    <property type="entry name" value="L-threonylcarbamoyladenylate synthase"/>
    <property type="match status" value="1"/>
</dbReference>
<dbReference type="InterPro" id="IPR017945">
    <property type="entry name" value="DHBP_synth_RibB-like_a/b_dom"/>
</dbReference>
<name>A0ABN4TG51_9BURK</name>
<dbReference type="InterPro" id="IPR052532">
    <property type="entry name" value="SUA5_domain"/>
</dbReference>
<dbReference type="InterPro" id="IPR006070">
    <property type="entry name" value="Sua5-like_dom"/>
</dbReference>
<dbReference type="Gene3D" id="3.90.870.10">
    <property type="entry name" value="DHBP synthase"/>
    <property type="match status" value="1"/>
</dbReference>
<dbReference type="Pfam" id="PF01300">
    <property type="entry name" value="Sua5_yciO_yrdC"/>
    <property type="match status" value="1"/>
</dbReference>
<keyword evidence="3" id="KW-1185">Reference proteome</keyword>
<dbReference type="SUPFAM" id="SSF55821">
    <property type="entry name" value="YrdC/RibB"/>
    <property type="match status" value="1"/>
</dbReference>
<sequence length="207" mass="22641">MSQFFDTHPLNPQPRLIKQAAQIIAQGGLVALPTDSCYALACRLDDKTAVERLRRLRGIDDKHHLTLMCRDLSELGNFARVDNRQYRWLKGATPGAYVFILEATKEVPRRLSHPSRKTIGVRVPDNAIAQALLAETGEPLLSATLQLPGDEVPLNDPAQIRARLEKLLDLVICGGPAPAQPSTVIDLTSGEPVLVRAGRGDIARFGL</sequence>
<dbReference type="Proteomes" id="UP000177515">
    <property type="component" value="Chromosome 1"/>
</dbReference>
<evidence type="ECO:0000259" key="1">
    <source>
        <dbReference type="PROSITE" id="PS51163"/>
    </source>
</evidence>
<dbReference type="PANTHER" id="PTHR42828">
    <property type="entry name" value="DHBP SYNTHASE RIBB-LIKE ALPHA/BETA DOMAIN-CONTAINING PROTEIN"/>
    <property type="match status" value="1"/>
</dbReference>
<proteinExistence type="predicted"/>
<accession>A0ABN4TG51</accession>
<gene>
    <name evidence="2" type="ORF">BKK80_08120</name>
</gene>
<dbReference type="EMBL" id="CP017754">
    <property type="protein sequence ID" value="AOZ05778.1"/>
    <property type="molecule type" value="Genomic_DNA"/>
</dbReference>